<sequence>MADQSFSATFPNPSNKPSSMEGAFASLGFDPPPGPVSLCHTHTRQVLDAARSASSPRMQPITRHHSVNNNAAVNLDPVPGDPDCLFIRPPFTDYPGSEKQKTGLTYNILAAHPDWFLDVNDFIGSHAVVYPPQLEPPRGWCPTKKKDAKDGWKEGEEPRLRCTLCRRQYAGVNAKSMWRRHVYEKHKIAMANRRETNDRPSGRGARSSNKENKAAPKPPEKDLPGRTAPKAIRRVISLEVGTSASHAGPSIPFQNTFVDNTPEDAHHSQSSGEEEPSLTEGPSFSGTPPQTPGVSSSDTMDNVLEPAFDIVVPPESPYNPLMTPAFRHSPARLPVRQPWKFSSPRVGQEVRDYTLAMLARVEASPNVRGLDVSPIVLVPASERQKRSIFSPPRRRSLLSMSPRQLFPESDENDSIQSRFDQPGWEVPTTPGLGLPPYYVSTPNAGEKSTLDYDLEDIIRGLSEAKDRGEEVRPLSPPPSLHRDLGIMKTPSVFKVWDAASPQYTPHTKMFINGIISPAKDPNSSPCPSCPASPSASNRSRRASVSNGKAVDLSAAPLLSPFAGKEDSNVITDDPIMDIDDISPHTASIPAIVHETPAKSYSKPSSWQDVFGESTVRTPGDGDSRRLLSASTSSTDSGFFSTSGASSSRLVLSASTSSSFSQGRRVASPSRSRARSASNAGSGSSGGSSGGHKHTLGTSTATVGLMDAILDKKTRRRKHSQSEHRGADGEVGVTAFGSPFKMGRKTSRKDFLYSLDGDCEMQDTQPRKRRKTISGFD</sequence>
<dbReference type="OrthoDB" id="2333993at2759"/>
<feature type="region of interest" description="Disordered" evidence="1">
    <location>
        <begin position="1"/>
        <end position="28"/>
    </location>
</feature>
<feature type="compositionally biased region" description="Low complexity" evidence="1">
    <location>
        <begin position="521"/>
        <end position="546"/>
    </location>
</feature>
<name>A0A2G8SCZ8_9APHY</name>
<keyword evidence="3" id="KW-1185">Reference proteome</keyword>
<dbReference type="AlphaFoldDB" id="A0A2G8SCZ8"/>
<dbReference type="EMBL" id="AYKW01000012">
    <property type="protein sequence ID" value="PIL31639.1"/>
    <property type="molecule type" value="Genomic_DNA"/>
</dbReference>
<feature type="region of interest" description="Disordered" evidence="1">
    <location>
        <begin position="464"/>
        <end position="483"/>
    </location>
</feature>
<gene>
    <name evidence="2" type="ORF">GSI_06341</name>
</gene>
<reference evidence="2 3" key="1">
    <citation type="journal article" date="2015" name="Sci. Rep.">
        <title>Chromosome-level genome map provides insights into diverse defense mechanisms in the medicinal fungus Ganoderma sinense.</title>
        <authorList>
            <person name="Zhu Y."/>
            <person name="Xu J."/>
            <person name="Sun C."/>
            <person name="Zhou S."/>
            <person name="Xu H."/>
            <person name="Nelson D.R."/>
            <person name="Qian J."/>
            <person name="Song J."/>
            <person name="Luo H."/>
            <person name="Xiang L."/>
            <person name="Li Y."/>
            <person name="Xu Z."/>
            <person name="Ji A."/>
            <person name="Wang L."/>
            <person name="Lu S."/>
            <person name="Hayward A."/>
            <person name="Sun W."/>
            <person name="Li X."/>
            <person name="Schwartz D.C."/>
            <person name="Wang Y."/>
            <person name="Chen S."/>
        </authorList>
    </citation>
    <scope>NUCLEOTIDE SEQUENCE [LARGE SCALE GENOMIC DNA]</scope>
    <source>
        <strain evidence="2 3">ZZ0214-1</strain>
    </source>
</reference>
<feature type="region of interest" description="Disordered" evidence="1">
    <location>
        <begin position="521"/>
        <end position="547"/>
    </location>
</feature>
<proteinExistence type="predicted"/>
<evidence type="ECO:0000313" key="3">
    <source>
        <dbReference type="Proteomes" id="UP000230002"/>
    </source>
</evidence>
<evidence type="ECO:0000313" key="2">
    <source>
        <dbReference type="EMBL" id="PIL31639.1"/>
    </source>
</evidence>
<feature type="compositionally biased region" description="Polar residues" evidence="1">
    <location>
        <begin position="1"/>
        <end position="18"/>
    </location>
</feature>
<feature type="region of interest" description="Disordered" evidence="1">
    <location>
        <begin position="597"/>
        <end position="742"/>
    </location>
</feature>
<dbReference type="Proteomes" id="UP000230002">
    <property type="component" value="Unassembled WGS sequence"/>
</dbReference>
<evidence type="ECO:0000256" key="1">
    <source>
        <dbReference type="SAM" id="MobiDB-lite"/>
    </source>
</evidence>
<feature type="region of interest" description="Disordered" evidence="1">
    <location>
        <begin position="243"/>
        <end position="300"/>
    </location>
</feature>
<feature type="compositionally biased region" description="Polar residues" evidence="1">
    <location>
        <begin position="280"/>
        <end position="300"/>
    </location>
</feature>
<organism evidence="2 3">
    <name type="scientific">Ganoderma sinense ZZ0214-1</name>
    <dbReference type="NCBI Taxonomy" id="1077348"/>
    <lineage>
        <taxon>Eukaryota</taxon>
        <taxon>Fungi</taxon>
        <taxon>Dikarya</taxon>
        <taxon>Basidiomycota</taxon>
        <taxon>Agaricomycotina</taxon>
        <taxon>Agaricomycetes</taxon>
        <taxon>Polyporales</taxon>
        <taxon>Polyporaceae</taxon>
        <taxon>Ganoderma</taxon>
    </lineage>
</organism>
<dbReference type="STRING" id="1077348.A0A2G8SCZ8"/>
<comment type="caution">
    <text evidence="2">The sequence shown here is derived from an EMBL/GenBank/DDBJ whole genome shotgun (WGS) entry which is preliminary data.</text>
</comment>
<feature type="region of interest" description="Disordered" evidence="1">
    <location>
        <begin position="189"/>
        <end position="228"/>
    </location>
</feature>
<accession>A0A2G8SCZ8</accession>
<feature type="compositionally biased region" description="Low complexity" evidence="1">
    <location>
        <begin position="626"/>
        <end position="681"/>
    </location>
</feature>
<protein>
    <submittedName>
        <fullName evidence="2">Uncharacterized protein</fullName>
    </submittedName>
</protein>
<feature type="compositionally biased region" description="Basic and acidic residues" evidence="1">
    <location>
        <begin position="208"/>
        <end position="224"/>
    </location>
</feature>
<feature type="compositionally biased region" description="Basic and acidic residues" evidence="1">
    <location>
        <begin position="192"/>
        <end position="201"/>
    </location>
</feature>